<dbReference type="AlphaFoldDB" id="A0A517YH48"/>
<sequence length="244" mass="27379">MNTAAASEDRCTLEASDESLADMVYQRVLEGILTGKYPQDAVLSELGVARELKVSRTPVHDALRQLAKDGLVVRQRNCRARVAGLTSDDVYEVFEMRKLLEGPAAELAAARMDARQLLPLQDFARELQQSPRGEAWTARWAEFDDVFHSTIATASGNRRLAHDIHRYRLLHKGFNRMATEPEGLQQALEEHLNILSALEARDGRLAQERMIAHIGAWQVHFIKHLPHGSSSSVGAPRRAERSKR</sequence>
<dbReference type="PANTHER" id="PTHR43537:SF24">
    <property type="entry name" value="GLUCONATE OPERON TRANSCRIPTIONAL REPRESSOR"/>
    <property type="match status" value="1"/>
</dbReference>
<dbReference type="SUPFAM" id="SSF48008">
    <property type="entry name" value="GntR ligand-binding domain-like"/>
    <property type="match status" value="1"/>
</dbReference>
<dbReference type="Gene3D" id="1.10.10.10">
    <property type="entry name" value="Winged helix-like DNA-binding domain superfamily/Winged helix DNA-binding domain"/>
    <property type="match status" value="1"/>
</dbReference>
<feature type="domain" description="HTH gntR-type" evidence="4">
    <location>
        <begin position="18"/>
        <end position="85"/>
    </location>
</feature>
<protein>
    <submittedName>
        <fullName evidence="5">HTH-type transcriptional regulator LutR</fullName>
    </submittedName>
</protein>
<dbReference type="InterPro" id="IPR000524">
    <property type="entry name" value="Tscrpt_reg_HTH_GntR"/>
</dbReference>
<dbReference type="InterPro" id="IPR011711">
    <property type="entry name" value="GntR_C"/>
</dbReference>
<keyword evidence="1" id="KW-0805">Transcription regulation</keyword>
<name>A0A517YH48_9BACT</name>
<evidence type="ECO:0000259" key="4">
    <source>
        <dbReference type="PROSITE" id="PS50949"/>
    </source>
</evidence>
<reference evidence="5 6" key="1">
    <citation type="submission" date="2019-02" db="EMBL/GenBank/DDBJ databases">
        <title>Deep-cultivation of Planctomycetes and their phenomic and genomic characterization uncovers novel biology.</title>
        <authorList>
            <person name="Wiegand S."/>
            <person name="Jogler M."/>
            <person name="Boedeker C."/>
            <person name="Pinto D."/>
            <person name="Vollmers J."/>
            <person name="Rivas-Marin E."/>
            <person name="Kohn T."/>
            <person name="Peeters S.H."/>
            <person name="Heuer A."/>
            <person name="Rast P."/>
            <person name="Oberbeckmann S."/>
            <person name="Bunk B."/>
            <person name="Jeske O."/>
            <person name="Meyerdierks A."/>
            <person name="Storesund J.E."/>
            <person name="Kallscheuer N."/>
            <person name="Luecker S."/>
            <person name="Lage O.M."/>
            <person name="Pohl T."/>
            <person name="Merkel B.J."/>
            <person name="Hornburger P."/>
            <person name="Mueller R.-W."/>
            <person name="Bruemmer F."/>
            <person name="Labrenz M."/>
            <person name="Spormann A.M."/>
            <person name="Op den Camp H."/>
            <person name="Overmann J."/>
            <person name="Amann R."/>
            <person name="Jetten M.S.M."/>
            <person name="Mascher T."/>
            <person name="Medema M.H."/>
            <person name="Devos D.P."/>
            <person name="Kaster A.-K."/>
            <person name="Ovreas L."/>
            <person name="Rohde M."/>
            <person name="Galperin M.Y."/>
            <person name="Jogler C."/>
        </authorList>
    </citation>
    <scope>NUCLEOTIDE SEQUENCE [LARGE SCALE GENOMIC DNA]</scope>
    <source>
        <strain evidence="5 6">ETA_A8</strain>
    </source>
</reference>
<dbReference type="KEGG" id="aagg:ETAA8_46230"/>
<dbReference type="GO" id="GO:0003677">
    <property type="term" value="F:DNA binding"/>
    <property type="evidence" value="ECO:0007669"/>
    <property type="project" value="UniProtKB-KW"/>
</dbReference>
<gene>
    <name evidence="5" type="primary">lutR_5</name>
    <name evidence="5" type="ORF">ETAA8_46230</name>
</gene>
<evidence type="ECO:0000313" key="5">
    <source>
        <dbReference type="EMBL" id="QDU29511.1"/>
    </source>
</evidence>
<evidence type="ECO:0000313" key="6">
    <source>
        <dbReference type="Proteomes" id="UP000315017"/>
    </source>
</evidence>
<dbReference type="PROSITE" id="PS50949">
    <property type="entry name" value="HTH_GNTR"/>
    <property type="match status" value="1"/>
</dbReference>
<accession>A0A517YH48</accession>
<dbReference type="Gene3D" id="1.20.120.530">
    <property type="entry name" value="GntR ligand-binding domain-like"/>
    <property type="match status" value="1"/>
</dbReference>
<proteinExistence type="predicted"/>
<dbReference type="InterPro" id="IPR036388">
    <property type="entry name" value="WH-like_DNA-bd_sf"/>
</dbReference>
<keyword evidence="6" id="KW-1185">Reference proteome</keyword>
<dbReference type="InterPro" id="IPR036390">
    <property type="entry name" value="WH_DNA-bd_sf"/>
</dbReference>
<dbReference type="Proteomes" id="UP000315017">
    <property type="component" value="Chromosome"/>
</dbReference>
<keyword evidence="2" id="KW-0238">DNA-binding</keyword>
<evidence type="ECO:0000256" key="1">
    <source>
        <dbReference type="ARBA" id="ARBA00023015"/>
    </source>
</evidence>
<dbReference type="PANTHER" id="PTHR43537">
    <property type="entry name" value="TRANSCRIPTIONAL REGULATOR, GNTR FAMILY"/>
    <property type="match status" value="1"/>
</dbReference>
<dbReference type="Pfam" id="PF07729">
    <property type="entry name" value="FCD"/>
    <property type="match status" value="1"/>
</dbReference>
<dbReference type="GO" id="GO:0003700">
    <property type="term" value="F:DNA-binding transcription factor activity"/>
    <property type="evidence" value="ECO:0007669"/>
    <property type="project" value="InterPro"/>
</dbReference>
<dbReference type="SMART" id="SM00895">
    <property type="entry name" value="FCD"/>
    <property type="match status" value="1"/>
</dbReference>
<evidence type="ECO:0000256" key="2">
    <source>
        <dbReference type="ARBA" id="ARBA00023125"/>
    </source>
</evidence>
<dbReference type="RefSeq" id="WP_202921183.1">
    <property type="nucleotide sequence ID" value="NZ_CP036274.1"/>
</dbReference>
<dbReference type="InterPro" id="IPR008920">
    <property type="entry name" value="TF_FadR/GntR_C"/>
</dbReference>
<dbReference type="SMART" id="SM00345">
    <property type="entry name" value="HTH_GNTR"/>
    <property type="match status" value="1"/>
</dbReference>
<organism evidence="5 6">
    <name type="scientific">Anatilimnocola aggregata</name>
    <dbReference type="NCBI Taxonomy" id="2528021"/>
    <lineage>
        <taxon>Bacteria</taxon>
        <taxon>Pseudomonadati</taxon>
        <taxon>Planctomycetota</taxon>
        <taxon>Planctomycetia</taxon>
        <taxon>Pirellulales</taxon>
        <taxon>Pirellulaceae</taxon>
        <taxon>Anatilimnocola</taxon>
    </lineage>
</organism>
<dbReference type="EMBL" id="CP036274">
    <property type="protein sequence ID" value="QDU29511.1"/>
    <property type="molecule type" value="Genomic_DNA"/>
</dbReference>
<dbReference type="Pfam" id="PF00392">
    <property type="entry name" value="GntR"/>
    <property type="match status" value="1"/>
</dbReference>
<evidence type="ECO:0000256" key="3">
    <source>
        <dbReference type="ARBA" id="ARBA00023163"/>
    </source>
</evidence>
<dbReference type="SUPFAM" id="SSF46785">
    <property type="entry name" value="Winged helix' DNA-binding domain"/>
    <property type="match status" value="1"/>
</dbReference>
<keyword evidence="3" id="KW-0804">Transcription</keyword>